<dbReference type="KEGG" id="bvv:BHK69_01200"/>
<evidence type="ECO:0000256" key="2">
    <source>
        <dbReference type="ARBA" id="ARBA00004417"/>
    </source>
</evidence>
<evidence type="ECO:0000256" key="6">
    <source>
        <dbReference type="ARBA" id="ARBA00022500"/>
    </source>
</evidence>
<evidence type="ECO:0000259" key="12">
    <source>
        <dbReference type="Pfam" id="PF01052"/>
    </source>
</evidence>
<evidence type="ECO:0000313" key="13">
    <source>
        <dbReference type="EMBL" id="AOO79295.1"/>
    </source>
</evidence>
<dbReference type="Pfam" id="PF01052">
    <property type="entry name" value="FliMN_C"/>
    <property type="match status" value="1"/>
</dbReference>
<reference evidence="13 14" key="1">
    <citation type="journal article" date="2015" name="Antonie Van Leeuwenhoek">
        <title>Bosea vaviloviae sp. nov., a new species of slow-growing rhizobia isolated from nodules of the relict species Vavilovia formosa (Stev.) Fed.</title>
        <authorList>
            <person name="Safronova V.I."/>
            <person name="Kuznetsova I.G."/>
            <person name="Sazanova A.L."/>
            <person name="Kimeklis A.K."/>
            <person name="Belimov A.A."/>
            <person name="Andronov E.E."/>
            <person name="Pinaev A.G."/>
            <person name="Chizhevskaya E.P."/>
            <person name="Pukhaev A.R."/>
            <person name="Popov K.P."/>
            <person name="Willems A."/>
            <person name="Tikhonovich I.A."/>
        </authorList>
    </citation>
    <scope>NUCLEOTIDE SEQUENCE [LARGE SCALE GENOMIC DNA]</scope>
    <source>
        <strain evidence="13 14">Vaf18</strain>
    </source>
</reference>
<dbReference type="GO" id="GO:0009425">
    <property type="term" value="C:bacterial-type flagellum basal body"/>
    <property type="evidence" value="ECO:0007669"/>
    <property type="project" value="UniProtKB-SubCell"/>
</dbReference>
<keyword evidence="9" id="KW-0472">Membrane</keyword>
<dbReference type="InterPro" id="IPR001689">
    <property type="entry name" value="Flag_FliM"/>
</dbReference>
<keyword evidence="13" id="KW-0282">Flagellum</keyword>
<dbReference type="GO" id="GO:0005886">
    <property type="term" value="C:plasma membrane"/>
    <property type="evidence" value="ECO:0007669"/>
    <property type="project" value="UniProtKB-SubCell"/>
</dbReference>
<dbReference type="GO" id="GO:0050918">
    <property type="term" value="P:positive chemotaxis"/>
    <property type="evidence" value="ECO:0007669"/>
    <property type="project" value="TreeGrafter"/>
</dbReference>
<dbReference type="SUPFAM" id="SSF103039">
    <property type="entry name" value="CheC-like"/>
    <property type="match status" value="1"/>
</dbReference>
<evidence type="ECO:0000313" key="14">
    <source>
        <dbReference type="Proteomes" id="UP000094969"/>
    </source>
</evidence>
<organism evidence="13 14">
    <name type="scientific">Bosea vaviloviae</name>
    <dbReference type="NCBI Taxonomy" id="1526658"/>
    <lineage>
        <taxon>Bacteria</taxon>
        <taxon>Pseudomonadati</taxon>
        <taxon>Pseudomonadota</taxon>
        <taxon>Alphaproteobacteria</taxon>
        <taxon>Hyphomicrobiales</taxon>
        <taxon>Boseaceae</taxon>
        <taxon>Bosea</taxon>
    </lineage>
</organism>
<keyword evidence="14" id="KW-1185">Reference proteome</keyword>
<evidence type="ECO:0000256" key="11">
    <source>
        <dbReference type="ARBA" id="ARBA00025044"/>
    </source>
</evidence>
<dbReference type="SUPFAM" id="SSF101801">
    <property type="entry name" value="Surface presentation of antigens (SPOA)"/>
    <property type="match status" value="1"/>
</dbReference>
<evidence type="ECO:0000256" key="4">
    <source>
        <dbReference type="ARBA" id="ARBA00021898"/>
    </source>
</evidence>
<dbReference type="CDD" id="cd17908">
    <property type="entry name" value="FliM"/>
    <property type="match status" value="1"/>
</dbReference>
<accession>A0A1D7TVZ8</accession>
<evidence type="ECO:0000256" key="8">
    <source>
        <dbReference type="ARBA" id="ARBA00022779"/>
    </source>
</evidence>
<dbReference type="InterPro" id="IPR028976">
    <property type="entry name" value="CheC-like_sf"/>
</dbReference>
<keyword evidence="6" id="KW-0145">Chemotaxis</keyword>
<gene>
    <name evidence="13" type="ORF">BHK69_01200</name>
</gene>
<dbReference type="InterPro" id="IPR001543">
    <property type="entry name" value="FliN-like_C"/>
</dbReference>
<evidence type="ECO:0000256" key="9">
    <source>
        <dbReference type="ARBA" id="ARBA00023136"/>
    </source>
</evidence>
<keyword evidence="8" id="KW-0283">Flagellar rotation</keyword>
<protein>
    <recommendedName>
        <fullName evidence="4">Flagellar motor switch protein FliM</fullName>
    </recommendedName>
</protein>
<dbReference type="InterPro" id="IPR036429">
    <property type="entry name" value="SpoA-like_sf"/>
</dbReference>
<dbReference type="AlphaFoldDB" id="A0A1D7TVZ8"/>
<dbReference type="GO" id="GO:0071978">
    <property type="term" value="P:bacterial-type flagellum-dependent swarming motility"/>
    <property type="evidence" value="ECO:0007669"/>
    <property type="project" value="TreeGrafter"/>
</dbReference>
<keyword evidence="13" id="KW-0969">Cilium</keyword>
<proteinExistence type="inferred from homology"/>
<evidence type="ECO:0000256" key="7">
    <source>
        <dbReference type="ARBA" id="ARBA00022519"/>
    </source>
</evidence>
<dbReference type="PANTHER" id="PTHR30034:SF3">
    <property type="entry name" value="FLAGELLAR MOTOR SWITCH PROTEIN FLIM"/>
    <property type="match status" value="1"/>
</dbReference>
<dbReference type="Gene3D" id="2.30.330.10">
    <property type="entry name" value="SpoA-like"/>
    <property type="match status" value="1"/>
</dbReference>
<keyword evidence="10" id="KW-0975">Bacterial flagellum</keyword>
<dbReference type="OrthoDB" id="9806941at2"/>
<dbReference type="Proteomes" id="UP000094969">
    <property type="component" value="Chromosome"/>
</dbReference>
<dbReference type="Gene3D" id="3.40.1550.10">
    <property type="entry name" value="CheC-like"/>
    <property type="match status" value="1"/>
</dbReference>
<evidence type="ECO:0000256" key="10">
    <source>
        <dbReference type="ARBA" id="ARBA00023143"/>
    </source>
</evidence>
<dbReference type="EMBL" id="CP017147">
    <property type="protein sequence ID" value="AOO79295.1"/>
    <property type="molecule type" value="Genomic_DNA"/>
</dbReference>
<keyword evidence="5" id="KW-1003">Cell membrane</keyword>
<sequence>MSTAAQPLREDKLLDSTGISIDRLPMLQMVFDRLATSCADAVRQMSSSPAYFSLAGVQSQRIGDALNAHAYNAIAGIFHAREWDSRILIGFDRDFIFTLLEVMFGADGSEAPFKYEPDFPDDERPYTNIEIQVAQALFELAARNLKSAFAPVCDVSFDFERVETRMYFATIGSRSNLAVKAQFLVQGLDNCGQMFVVIPQTALNPIRQNLAHVHSGQSSARDPRWTKQIHTEVQRTEVKLSAILEERAMTLGEIGSLQIGQVIELQASPQSKIQLQCNDETVFWCQLGQRNGSYVLRIQDHANEEQEFLDDLLSR</sequence>
<dbReference type="RefSeq" id="WP_069688519.1">
    <property type="nucleotide sequence ID" value="NZ_CP017147.1"/>
</dbReference>
<keyword evidence="7" id="KW-0997">Cell inner membrane</keyword>
<comment type="similarity">
    <text evidence="3">Belongs to the FliM family.</text>
</comment>
<evidence type="ECO:0000256" key="1">
    <source>
        <dbReference type="ARBA" id="ARBA00004117"/>
    </source>
</evidence>
<name>A0A1D7TVZ8_9HYPH</name>
<comment type="function">
    <text evidence="11">FliM is one of three proteins (FliG, FliN, FliM) that forms the rotor-mounted switch complex (C ring), located at the base of the basal body. This complex interacts with the CheY and CheZ chemotaxis proteins, in addition to contacting components of the motor that determine the direction of flagellar rotation.</text>
</comment>
<dbReference type="Pfam" id="PF02154">
    <property type="entry name" value="FliM"/>
    <property type="match status" value="1"/>
</dbReference>
<dbReference type="GO" id="GO:0003774">
    <property type="term" value="F:cytoskeletal motor activity"/>
    <property type="evidence" value="ECO:0007669"/>
    <property type="project" value="InterPro"/>
</dbReference>
<evidence type="ECO:0000256" key="3">
    <source>
        <dbReference type="ARBA" id="ARBA00011049"/>
    </source>
</evidence>
<keyword evidence="13" id="KW-0966">Cell projection</keyword>
<comment type="subcellular location">
    <subcellularLocation>
        <location evidence="1">Bacterial flagellum basal body</location>
    </subcellularLocation>
    <subcellularLocation>
        <location evidence="2">Cell inner membrane</location>
        <topology evidence="2">Peripheral membrane protein</topology>
    </subcellularLocation>
</comment>
<dbReference type="PANTHER" id="PTHR30034">
    <property type="entry name" value="FLAGELLAR MOTOR SWITCH PROTEIN FLIM"/>
    <property type="match status" value="1"/>
</dbReference>
<evidence type="ECO:0000256" key="5">
    <source>
        <dbReference type="ARBA" id="ARBA00022475"/>
    </source>
</evidence>
<dbReference type="STRING" id="1526658.BHK69_01200"/>
<feature type="domain" description="Flagellar motor switch protein FliN-like C-terminal" evidence="12">
    <location>
        <begin position="232"/>
        <end position="301"/>
    </location>
</feature>